<dbReference type="PROSITE" id="PS51845">
    <property type="entry name" value="PDEASE_I_2"/>
    <property type="match status" value="1"/>
</dbReference>
<dbReference type="SMART" id="SM00065">
    <property type="entry name" value="GAF"/>
    <property type="match status" value="2"/>
</dbReference>
<name>A0A814N9V6_9BILA</name>
<dbReference type="PANTHER" id="PTHR11347">
    <property type="entry name" value="CYCLIC NUCLEOTIDE PHOSPHODIESTERASE"/>
    <property type="match status" value="1"/>
</dbReference>
<comment type="similarity">
    <text evidence="3 19">Belongs to the cyclic nucleotide phosphodiesterase family.</text>
</comment>
<dbReference type="InterPro" id="IPR036971">
    <property type="entry name" value="PDEase_catalytic_dom_sf"/>
</dbReference>
<evidence type="ECO:0000256" key="9">
    <source>
        <dbReference type="ARBA" id="ARBA00022741"/>
    </source>
</evidence>
<protein>
    <recommendedName>
        <fullName evidence="19">Phosphodiesterase</fullName>
        <ecNumber evidence="19">3.1.4.-</ecNumber>
    </recommendedName>
</protein>
<evidence type="ECO:0000256" key="18">
    <source>
        <dbReference type="PIRSR" id="PIRSR623088-3"/>
    </source>
</evidence>
<evidence type="ECO:0000256" key="20">
    <source>
        <dbReference type="SAM" id="MobiDB-lite"/>
    </source>
</evidence>
<keyword evidence="6" id="KW-0597">Phosphoprotein</keyword>
<evidence type="ECO:0000256" key="5">
    <source>
        <dbReference type="ARBA" id="ARBA00022535"/>
    </source>
</evidence>
<evidence type="ECO:0000256" key="10">
    <source>
        <dbReference type="ARBA" id="ARBA00022801"/>
    </source>
</evidence>
<organism evidence="22 23">
    <name type="scientific">Rotaria sordida</name>
    <dbReference type="NCBI Taxonomy" id="392033"/>
    <lineage>
        <taxon>Eukaryota</taxon>
        <taxon>Metazoa</taxon>
        <taxon>Spiralia</taxon>
        <taxon>Gnathifera</taxon>
        <taxon>Rotifera</taxon>
        <taxon>Eurotatoria</taxon>
        <taxon>Bdelloidea</taxon>
        <taxon>Philodinida</taxon>
        <taxon>Philodinidae</taxon>
        <taxon>Rotaria</taxon>
    </lineage>
</organism>
<dbReference type="FunFam" id="3.30.450.40:FF:000004">
    <property type="entry name" value="Phosphodiesterase"/>
    <property type="match status" value="1"/>
</dbReference>
<feature type="binding site" evidence="18">
    <location>
        <position position="612"/>
    </location>
    <ligand>
        <name>Zn(2+)</name>
        <dbReference type="ChEBI" id="CHEBI:29105"/>
        <label>1</label>
    </ligand>
</feature>
<comment type="cofactor">
    <cofactor evidence="1">
        <name>Mg(2+)</name>
        <dbReference type="ChEBI" id="CHEBI:18420"/>
    </cofactor>
</comment>
<dbReference type="EMBL" id="CAJNOO010001071">
    <property type="protein sequence ID" value="CAF1090274.1"/>
    <property type="molecule type" value="Genomic_DNA"/>
</dbReference>
<sequence>MQRNRSKIDESQRKMYRSSHDSSETSGQILTEEMVSRYLTRKPNFIKRWFKDNATNDLLNDCIQLKEQNEFLPKPRTSVTHEMFNNIIQGNISNHTVSSSNSQLYDYMHLNENELFFELIRDIANELNVDVVCHKILTNVSILTNSDRGSLFLARGPKDARYLVSKLFDVTAGSTLEQSLHKEDQQIFIPFGKGIAGHVALTREYINIPDAYEDPRFNKEVDNKTGYRTHSICCMPILNRDNVVIGVAQIINKKTGTHEFTEKDINVFRNYLTFCGLGLSNAQLFELSIQEYKKNQLLLNLARNLFREQDDLERLVNKIITESQGLMQCARCCIYIVDQSILSSNKPEDIHFSKGFDMIYGEEFKVTTNDFLENSRYAKFAYHVATTMETVNINEISNDHALSHLLISNNDDKFELKNLLCVPIMDDDGHVIGVSQVMNKLHGRAFTEDDVAIIEAFSVFCGLGIHNTRQYEYVVRLTAKQNVAFEVLSYHAVASEEDVQRMVNVSIPEANQLRLYSWEFNDMILTDDETILASIRMFVELDLLKIYRIPHDVICRWMLSVKKNYRLVIYHNWRHAFNVAQTMFTMLTAGRMNARMNDLERMGLLIACLSHDLDHRGTNNAFQAKVDAPLAKLYSTSTLEHHHFDQCIMILQTEGNNILQTLTPDDYKLIIHYIESAILATDLALYFRKRGDFQKLVESRQERWIDPGRKELLRGMMMTACDVAAICKPWEMQQVIAKLVANEFFHQGDIERNQLHVEPIPMMDRDKKDELPKMQVGFIDSICLPVYKMLAEVESGLSPLYEGCKRNRENWEKLQQERDKLKSLWSDSVSQISTGIASNTSLQEKNLDSKPINKLTKKTNNNEILSITTINREQQTTNPLIDPVLIATIHGNKGAIDTIRGQIIELRHDVDQLRFEINNHRRKTISINNENRRISKSEINNLNQPPISHHHLHHSVEPAVTRKRSAICIII</sequence>
<evidence type="ECO:0000256" key="8">
    <source>
        <dbReference type="ARBA" id="ARBA00022737"/>
    </source>
</evidence>
<evidence type="ECO:0000256" key="11">
    <source>
        <dbReference type="ARBA" id="ARBA00022833"/>
    </source>
</evidence>
<accession>A0A814N9V6</accession>
<evidence type="ECO:0000256" key="17">
    <source>
        <dbReference type="PIRSR" id="PIRSR623088-2"/>
    </source>
</evidence>
<evidence type="ECO:0000256" key="6">
    <source>
        <dbReference type="ARBA" id="ARBA00022553"/>
    </source>
</evidence>
<dbReference type="FunFam" id="3.30.450.40:FF:000015">
    <property type="entry name" value="Phosphodiesterase"/>
    <property type="match status" value="1"/>
</dbReference>
<dbReference type="Gene3D" id="3.30.450.40">
    <property type="match status" value="2"/>
</dbReference>
<feature type="binding site" evidence="17">
    <location>
        <begin position="571"/>
        <end position="575"/>
    </location>
    <ligand>
        <name>AMP</name>
        <dbReference type="ChEBI" id="CHEBI:456215"/>
    </ligand>
</feature>
<dbReference type="InterPro" id="IPR002073">
    <property type="entry name" value="PDEase_catalytic_dom"/>
</dbReference>
<feature type="domain" description="PDEase" evidence="21">
    <location>
        <begin position="495"/>
        <end position="818"/>
    </location>
</feature>
<feature type="binding site" evidence="17">
    <location>
        <position position="722"/>
    </location>
    <ligand>
        <name>AMP</name>
        <dbReference type="ChEBI" id="CHEBI:456215"/>
    </ligand>
</feature>
<dbReference type="InterPro" id="IPR003607">
    <property type="entry name" value="HD/PDEase_dom"/>
</dbReference>
<dbReference type="GO" id="GO:0030553">
    <property type="term" value="F:cGMP binding"/>
    <property type="evidence" value="ECO:0007669"/>
    <property type="project" value="UniProtKB-KW"/>
</dbReference>
<dbReference type="PROSITE" id="PS00126">
    <property type="entry name" value="PDEASE_I_1"/>
    <property type="match status" value="1"/>
</dbReference>
<comment type="cofactor">
    <cofactor evidence="19">
        <name>a divalent metal cation</name>
        <dbReference type="ChEBI" id="CHEBI:60240"/>
    </cofactor>
    <text evidence="19">Binds 2 divalent metal cations per subunit. Site 1 may preferentially bind zinc ions, while site 2 has a preference for magnesium and/or manganese ions.</text>
</comment>
<dbReference type="OrthoDB" id="295473at2759"/>
<feature type="binding site" evidence="18">
    <location>
        <position position="611"/>
    </location>
    <ligand>
        <name>Zn(2+)</name>
        <dbReference type="ChEBI" id="CHEBI:29105"/>
        <label>1</label>
    </ligand>
</feature>
<feature type="binding site" evidence="18">
    <location>
        <position position="722"/>
    </location>
    <ligand>
        <name>Zn(2+)</name>
        <dbReference type="ChEBI" id="CHEBI:29105"/>
        <label>1</label>
    </ligand>
</feature>
<keyword evidence="9" id="KW-0547">Nucleotide-binding</keyword>
<evidence type="ECO:0000256" key="2">
    <source>
        <dbReference type="ARBA" id="ARBA00001947"/>
    </source>
</evidence>
<feature type="binding site" evidence="18">
    <location>
        <position position="612"/>
    </location>
    <ligand>
        <name>Zn(2+)</name>
        <dbReference type="ChEBI" id="CHEBI:29105"/>
        <label>2</label>
    </ligand>
</feature>
<dbReference type="SMART" id="SM00471">
    <property type="entry name" value="HDc"/>
    <property type="match status" value="1"/>
</dbReference>
<feature type="compositionally biased region" description="Basic and acidic residues" evidence="20">
    <location>
        <begin position="1"/>
        <end position="23"/>
    </location>
</feature>
<evidence type="ECO:0000256" key="14">
    <source>
        <dbReference type="ARBA" id="ARBA00037913"/>
    </source>
</evidence>
<evidence type="ECO:0000256" key="7">
    <source>
        <dbReference type="ARBA" id="ARBA00022723"/>
    </source>
</evidence>
<evidence type="ECO:0000256" key="12">
    <source>
        <dbReference type="ARBA" id="ARBA00022992"/>
    </source>
</evidence>
<keyword evidence="4" id="KW-0021">Allosteric enzyme</keyword>
<dbReference type="Gene3D" id="1.10.1300.10">
    <property type="entry name" value="3'5'-cyclic nucleotide phosphodiesterase, catalytic domain"/>
    <property type="match status" value="1"/>
</dbReference>
<dbReference type="GO" id="GO:0007165">
    <property type="term" value="P:signal transduction"/>
    <property type="evidence" value="ECO:0007669"/>
    <property type="project" value="InterPro"/>
</dbReference>
<keyword evidence="12" id="KW-0142">cGMP-binding</keyword>
<comment type="function">
    <text evidence="15">Plays a role in signal transduction by regulating the intracellular concentration of cyclic nucleotides. This phosphodiesterase catalyzes the specific hydrolysis of cGMP to 5'-GMP. Specifically regulates nitric-oxide-generated cGMP.</text>
</comment>
<evidence type="ECO:0000256" key="19">
    <source>
        <dbReference type="RuleBase" id="RU363067"/>
    </source>
</evidence>
<evidence type="ECO:0000256" key="4">
    <source>
        <dbReference type="ARBA" id="ARBA00022533"/>
    </source>
</evidence>
<keyword evidence="11" id="KW-0862">Zinc</keyword>
<proteinExistence type="inferred from homology"/>
<feature type="binding site" evidence="17">
    <location>
        <position position="612"/>
    </location>
    <ligand>
        <name>AMP</name>
        <dbReference type="ChEBI" id="CHEBI:456215"/>
    </ligand>
</feature>
<dbReference type="InterPro" id="IPR023088">
    <property type="entry name" value="PDEase"/>
</dbReference>
<evidence type="ECO:0000256" key="1">
    <source>
        <dbReference type="ARBA" id="ARBA00001946"/>
    </source>
</evidence>
<dbReference type="GO" id="GO:0047555">
    <property type="term" value="F:3',5'-cyclic-GMP phosphodiesterase activity"/>
    <property type="evidence" value="ECO:0007669"/>
    <property type="project" value="UniProtKB-EC"/>
</dbReference>
<evidence type="ECO:0000259" key="21">
    <source>
        <dbReference type="PROSITE" id="PS51845"/>
    </source>
</evidence>
<dbReference type="GO" id="GO:0046872">
    <property type="term" value="F:metal ion binding"/>
    <property type="evidence" value="ECO:0007669"/>
    <property type="project" value="UniProtKB-KW"/>
</dbReference>
<evidence type="ECO:0000256" key="15">
    <source>
        <dbReference type="ARBA" id="ARBA00059501"/>
    </source>
</evidence>
<dbReference type="FunFam" id="1.10.1300.10:FF:000003">
    <property type="entry name" value="Phosphodiesterase"/>
    <property type="match status" value="1"/>
</dbReference>
<dbReference type="InterPro" id="IPR029016">
    <property type="entry name" value="GAF-like_dom_sf"/>
</dbReference>
<comment type="catalytic activity">
    <reaction evidence="13">
        <text>3',5'-cyclic GMP + H2O = GMP + H(+)</text>
        <dbReference type="Rhea" id="RHEA:16957"/>
        <dbReference type="ChEBI" id="CHEBI:15377"/>
        <dbReference type="ChEBI" id="CHEBI:15378"/>
        <dbReference type="ChEBI" id="CHEBI:57746"/>
        <dbReference type="ChEBI" id="CHEBI:58115"/>
        <dbReference type="EC" id="3.1.4.35"/>
    </reaction>
    <physiologicalReaction direction="left-to-right" evidence="13">
        <dbReference type="Rhea" id="RHEA:16958"/>
    </physiologicalReaction>
</comment>
<comment type="pathway">
    <text evidence="14">Purine metabolism; 3',5'-cyclic GMP degradation; GMP from 3',5'-cyclic GMP: step 1/1.</text>
</comment>
<reference evidence="22" key="1">
    <citation type="submission" date="2021-02" db="EMBL/GenBank/DDBJ databases">
        <authorList>
            <person name="Nowell W R."/>
        </authorList>
    </citation>
    <scope>NUCLEOTIDE SEQUENCE</scope>
</reference>
<feature type="binding site" evidence="17">
    <location>
        <position position="775"/>
    </location>
    <ligand>
        <name>AMP</name>
        <dbReference type="ChEBI" id="CHEBI:456215"/>
    </ligand>
</feature>
<dbReference type="SUPFAM" id="SSF55781">
    <property type="entry name" value="GAF domain-like"/>
    <property type="match status" value="2"/>
</dbReference>
<feature type="active site" description="Proton donor" evidence="16">
    <location>
        <position position="571"/>
    </location>
</feature>
<evidence type="ECO:0000256" key="16">
    <source>
        <dbReference type="PIRSR" id="PIRSR623088-1"/>
    </source>
</evidence>
<dbReference type="CDD" id="cd00077">
    <property type="entry name" value="HDc"/>
    <property type="match status" value="1"/>
</dbReference>
<dbReference type="AlphaFoldDB" id="A0A814N9V6"/>
<gene>
    <name evidence="22" type="ORF">RFH988_LOCUS18761</name>
</gene>
<feature type="region of interest" description="Disordered" evidence="20">
    <location>
        <begin position="1"/>
        <end position="27"/>
    </location>
</feature>
<dbReference type="PRINTS" id="PR00387">
    <property type="entry name" value="PDIESTERASE1"/>
</dbReference>
<evidence type="ECO:0000256" key="13">
    <source>
        <dbReference type="ARBA" id="ARBA00036079"/>
    </source>
</evidence>
<comment type="caution">
    <text evidence="22">The sequence shown here is derived from an EMBL/GenBank/DDBJ whole genome shotgun (WGS) entry which is preliminary data.</text>
</comment>
<dbReference type="Pfam" id="PF00233">
    <property type="entry name" value="PDEase_I"/>
    <property type="match status" value="1"/>
</dbReference>
<dbReference type="Proteomes" id="UP000663882">
    <property type="component" value="Unassembled WGS sequence"/>
</dbReference>
<dbReference type="SUPFAM" id="SSF109604">
    <property type="entry name" value="HD-domain/PDEase-like"/>
    <property type="match status" value="1"/>
</dbReference>
<dbReference type="InterPro" id="IPR003018">
    <property type="entry name" value="GAF"/>
</dbReference>
<comment type="cofactor">
    <cofactor evidence="2">
        <name>Zn(2+)</name>
        <dbReference type="ChEBI" id="CHEBI:29105"/>
    </cofactor>
</comment>
<keyword evidence="7 18" id="KW-0479">Metal-binding</keyword>
<dbReference type="InterPro" id="IPR023174">
    <property type="entry name" value="PDEase_CS"/>
</dbReference>
<feature type="binding site" evidence="18">
    <location>
        <position position="575"/>
    </location>
    <ligand>
        <name>Zn(2+)</name>
        <dbReference type="ChEBI" id="CHEBI:29105"/>
        <label>1</label>
    </ligand>
</feature>
<evidence type="ECO:0000256" key="3">
    <source>
        <dbReference type="ARBA" id="ARBA00007648"/>
    </source>
</evidence>
<dbReference type="EC" id="3.1.4.-" evidence="19"/>
<dbReference type="Pfam" id="PF01590">
    <property type="entry name" value="GAF"/>
    <property type="match status" value="2"/>
</dbReference>
<keyword evidence="8" id="KW-0677">Repeat</keyword>
<keyword evidence="10 19" id="KW-0378">Hydrolase</keyword>
<keyword evidence="5" id="KW-0140">cGMP</keyword>
<evidence type="ECO:0000313" key="22">
    <source>
        <dbReference type="EMBL" id="CAF1090274.1"/>
    </source>
</evidence>
<evidence type="ECO:0000313" key="23">
    <source>
        <dbReference type="Proteomes" id="UP000663882"/>
    </source>
</evidence>